<dbReference type="AlphaFoldDB" id="A0A5S4FU92"/>
<dbReference type="InterPro" id="IPR050446">
    <property type="entry name" value="FAD-oxidoreductase/Apoptosis"/>
</dbReference>
<feature type="domain" description="Reductase C-terminal" evidence="6">
    <location>
        <begin position="256"/>
        <end position="316"/>
    </location>
</feature>
<dbReference type="Pfam" id="PF14759">
    <property type="entry name" value="Reductase_C"/>
    <property type="match status" value="1"/>
</dbReference>
<evidence type="ECO:0000256" key="1">
    <source>
        <dbReference type="ARBA" id="ARBA00001974"/>
    </source>
</evidence>
<gene>
    <name evidence="7" type="ORF">ETD96_43230</name>
</gene>
<sequence>MRALRAEWCLGVTATAFDSRDRRLSLSNKHQLTVAGLVITTGARARRLRGAPEGVHALRTLDDALRLRADLRTGGHLVVIGGGFVGAEVASSARRLGNEVTMVEAERVPLLSRLGAPAATALARMHKDNGVHVITGRTAQRVIGEKQAYTVLLDDGTRLPADIVVAGVGAAPNVEWLDGSGIGCANGVLTDQWGRTDVPGVVAAGDVANHRGRHGRHRIEHWTNARDMPVTAAKALLAELRGQEIATLPKYDPVPYVWSDQYGSHLQLAGHPHPGDRFTVEEGSLDGPFVATYRRDGSISAVLALDNLKPFALLRRRPVSYTHLTL</sequence>
<dbReference type="GO" id="GO:0005737">
    <property type="term" value="C:cytoplasm"/>
    <property type="evidence" value="ECO:0007669"/>
    <property type="project" value="TreeGrafter"/>
</dbReference>
<proteinExistence type="predicted"/>
<dbReference type="Gene3D" id="3.30.390.30">
    <property type="match status" value="1"/>
</dbReference>
<feature type="non-terminal residue" evidence="7">
    <location>
        <position position="326"/>
    </location>
</feature>
<evidence type="ECO:0000313" key="8">
    <source>
        <dbReference type="Proteomes" id="UP000305238"/>
    </source>
</evidence>
<feature type="domain" description="FAD/NAD(P)-binding" evidence="5">
    <location>
        <begin position="7"/>
        <end position="227"/>
    </location>
</feature>
<dbReference type="RefSeq" id="WP_138642265.1">
    <property type="nucleotide sequence ID" value="NZ_VCKZ01000664.1"/>
</dbReference>
<dbReference type="PANTHER" id="PTHR43557">
    <property type="entry name" value="APOPTOSIS-INDUCING FACTOR 1"/>
    <property type="match status" value="1"/>
</dbReference>
<evidence type="ECO:0000259" key="6">
    <source>
        <dbReference type="Pfam" id="PF14759"/>
    </source>
</evidence>
<dbReference type="InterPro" id="IPR016156">
    <property type="entry name" value="FAD/NAD-linked_Rdtase_dimer_sf"/>
</dbReference>
<name>A0A5S4FU92_9ACTN</name>
<dbReference type="Pfam" id="PF07992">
    <property type="entry name" value="Pyr_redox_2"/>
    <property type="match status" value="1"/>
</dbReference>
<dbReference type="PRINTS" id="PR00411">
    <property type="entry name" value="PNDRDTASEI"/>
</dbReference>
<protein>
    <submittedName>
        <fullName evidence="7">Oxidoreductase</fullName>
    </submittedName>
</protein>
<keyword evidence="8" id="KW-1185">Reference proteome</keyword>
<dbReference type="SUPFAM" id="SSF55424">
    <property type="entry name" value="FAD/NAD-linked reductases, dimerisation (C-terminal) domain"/>
    <property type="match status" value="1"/>
</dbReference>
<dbReference type="InterPro" id="IPR028202">
    <property type="entry name" value="Reductase_C"/>
</dbReference>
<dbReference type="PRINTS" id="PR00368">
    <property type="entry name" value="FADPNR"/>
</dbReference>
<dbReference type="InterPro" id="IPR036188">
    <property type="entry name" value="FAD/NAD-bd_sf"/>
</dbReference>
<dbReference type="SUPFAM" id="SSF51905">
    <property type="entry name" value="FAD/NAD(P)-binding domain"/>
    <property type="match status" value="1"/>
</dbReference>
<reference evidence="7 8" key="1">
    <citation type="submission" date="2019-05" db="EMBL/GenBank/DDBJ databases">
        <title>Draft genome sequence of Actinomadura geliboluensis A8036.</title>
        <authorList>
            <person name="Saricaoglu S."/>
            <person name="Isik K."/>
        </authorList>
    </citation>
    <scope>NUCLEOTIDE SEQUENCE [LARGE SCALE GENOMIC DNA]</scope>
    <source>
        <strain evidence="7 8">A8036</strain>
    </source>
</reference>
<evidence type="ECO:0000256" key="4">
    <source>
        <dbReference type="ARBA" id="ARBA00023002"/>
    </source>
</evidence>
<dbReference type="GO" id="GO:0016651">
    <property type="term" value="F:oxidoreductase activity, acting on NAD(P)H"/>
    <property type="evidence" value="ECO:0007669"/>
    <property type="project" value="TreeGrafter"/>
</dbReference>
<comment type="cofactor">
    <cofactor evidence="1">
        <name>FAD</name>
        <dbReference type="ChEBI" id="CHEBI:57692"/>
    </cofactor>
</comment>
<keyword evidence="4" id="KW-0560">Oxidoreductase</keyword>
<evidence type="ECO:0000256" key="2">
    <source>
        <dbReference type="ARBA" id="ARBA00022630"/>
    </source>
</evidence>
<evidence type="ECO:0000256" key="3">
    <source>
        <dbReference type="ARBA" id="ARBA00022827"/>
    </source>
</evidence>
<keyword evidence="2" id="KW-0285">Flavoprotein</keyword>
<dbReference type="Proteomes" id="UP000305238">
    <property type="component" value="Unassembled WGS sequence"/>
</dbReference>
<dbReference type="InterPro" id="IPR023753">
    <property type="entry name" value="FAD/NAD-binding_dom"/>
</dbReference>
<evidence type="ECO:0000313" key="7">
    <source>
        <dbReference type="EMBL" id="TMR24239.1"/>
    </source>
</evidence>
<dbReference type="OrthoDB" id="1145at2"/>
<dbReference type="PANTHER" id="PTHR43557:SF2">
    <property type="entry name" value="RIESKE DOMAIN-CONTAINING PROTEIN-RELATED"/>
    <property type="match status" value="1"/>
</dbReference>
<organism evidence="7 8">
    <name type="scientific">Actinomadura geliboluensis</name>
    <dbReference type="NCBI Taxonomy" id="882440"/>
    <lineage>
        <taxon>Bacteria</taxon>
        <taxon>Bacillati</taxon>
        <taxon>Actinomycetota</taxon>
        <taxon>Actinomycetes</taxon>
        <taxon>Streptosporangiales</taxon>
        <taxon>Thermomonosporaceae</taxon>
        <taxon>Actinomadura</taxon>
    </lineage>
</organism>
<comment type="caution">
    <text evidence="7">The sequence shown here is derived from an EMBL/GenBank/DDBJ whole genome shotgun (WGS) entry which is preliminary data.</text>
</comment>
<keyword evidence="3" id="KW-0274">FAD</keyword>
<dbReference type="Gene3D" id="3.50.50.60">
    <property type="entry name" value="FAD/NAD(P)-binding domain"/>
    <property type="match status" value="2"/>
</dbReference>
<accession>A0A5S4FU92</accession>
<evidence type="ECO:0000259" key="5">
    <source>
        <dbReference type="Pfam" id="PF07992"/>
    </source>
</evidence>
<dbReference type="EMBL" id="VCKZ01000664">
    <property type="protein sequence ID" value="TMR24239.1"/>
    <property type="molecule type" value="Genomic_DNA"/>
</dbReference>